<dbReference type="PROSITE" id="PS50995">
    <property type="entry name" value="HTH_MARR_2"/>
    <property type="match status" value="1"/>
</dbReference>
<protein>
    <submittedName>
        <fullName evidence="5">MarR family transcriptional regulator</fullName>
    </submittedName>
</protein>
<sequence>MNHAEKVEKEQIIMSLLGLLLNYNQCFNNFLDIRQYHLTKTQLMVIVALSRYPGITMSELSEKISTSREQASRAVSPLVRRQLISRDTNELNRRQINMALTDDGRRYLAHIKETYLDLLLSSFNKLSDDELRTFLSSLKNISETLNKLIET</sequence>
<dbReference type="PANTHER" id="PTHR42756:SF1">
    <property type="entry name" value="TRANSCRIPTIONAL REPRESSOR OF EMRAB OPERON"/>
    <property type="match status" value="1"/>
</dbReference>
<organism evidence="5 6">
    <name type="scientific">Hominibacterium faecale</name>
    <dbReference type="NCBI Taxonomy" id="2839743"/>
    <lineage>
        <taxon>Bacteria</taxon>
        <taxon>Bacillati</taxon>
        <taxon>Bacillota</taxon>
        <taxon>Clostridia</taxon>
        <taxon>Peptostreptococcales</taxon>
        <taxon>Anaerovoracaceae</taxon>
        <taxon>Hominibacterium</taxon>
    </lineage>
</organism>
<dbReference type="Proteomes" id="UP001065549">
    <property type="component" value="Unassembled WGS sequence"/>
</dbReference>
<evidence type="ECO:0000259" key="4">
    <source>
        <dbReference type="PROSITE" id="PS50995"/>
    </source>
</evidence>
<dbReference type="Pfam" id="PF01047">
    <property type="entry name" value="MarR"/>
    <property type="match status" value="1"/>
</dbReference>
<proteinExistence type="predicted"/>
<evidence type="ECO:0000313" key="5">
    <source>
        <dbReference type="EMBL" id="MCU7377707.1"/>
    </source>
</evidence>
<dbReference type="AlphaFoldDB" id="A0A9J6QSR6"/>
<dbReference type="GO" id="GO:0003700">
    <property type="term" value="F:DNA-binding transcription factor activity"/>
    <property type="evidence" value="ECO:0007669"/>
    <property type="project" value="InterPro"/>
</dbReference>
<dbReference type="GO" id="GO:0003677">
    <property type="term" value="F:DNA binding"/>
    <property type="evidence" value="ECO:0007669"/>
    <property type="project" value="UniProtKB-KW"/>
</dbReference>
<dbReference type="PANTHER" id="PTHR42756">
    <property type="entry name" value="TRANSCRIPTIONAL REGULATOR, MARR"/>
    <property type="match status" value="1"/>
</dbReference>
<keyword evidence="1" id="KW-0805">Transcription regulation</keyword>
<evidence type="ECO:0000256" key="3">
    <source>
        <dbReference type="ARBA" id="ARBA00023163"/>
    </source>
</evidence>
<evidence type="ECO:0000256" key="1">
    <source>
        <dbReference type="ARBA" id="ARBA00023015"/>
    </source>
</evidence>
<dbReference type="PRINTS" id="PR00598">
    <property type="entry name" value="HTHMARR"/>
</dbReference>
<dbReference type="Gene3D" id="1.10.10.10">
    <property type="entry name" value="Winged helix-like DNA-binding domain superfamily/Winged helix DNA-binding domain"/>
    <property type="match status" value="1"/>
</dbReference>
<dbReference type="InterPro" id="IPR036390">
    <property type="entry name" value="WH_DNA-bd_sf"/>
</dbReference>
<keyword evidence="6" id="KW-1185">Reference proteome</keyword>
<dbReference type="RefSeq" id="WP_148394854.1">
    <property type="nucleotide sequence ID" value="NZ_JAJAGH010000003.1"/>
</dbReference>
<name>A0A9J6QSR6_9FIRM</name>
<evidence type="ECO:0000256" key="2">
    <source>
        <dbReference type="ARBA" id="ARBA00023125"/>
    </source>
</evidence>
<gene>
    <name evidence="5" type="ORF">OBO34_04975</name>
</gene>
<dbReference type="InterPro" id="IPR000835">
    <property type="entry name" value="HTH_MarR-typ"/>
</dbReference>
<reference evidence="5" key="1">
    <citation type="submission" date="2022-09" db="EMBL/GenBank/DDBJ databases">
        <title>Culturomic study of gut microbiota in children with autism spectrum disorder.</title>
        <authorList>
            <person name="Efimov B.A."/>
            <person name="Chaplin A.V."/>
            <person name="Sokolova S.R."/>
            <person name="Pikina A.P."/>
            <person name="Korzhanova M."/>
            <person name="Belova V."/>
            <person name="Korostin D."/>
        </authorList>
    </citation>
    <scope>NUCLEOTIDE SEQUENCE</scope>
    <source>
        <strain evidence="5">ASD5510</strain>
    </source>
</reference>
<keyword evidence="2" id="KW-0238">DNA-binding</keyword>
<accession>A0A9J6QSR6</accession>
<comment type="caution">
    <text evidence="5">The sequence shown here is derived from an EMBL/GenBank/DDBJ whole genome shotgun (WGS) entry which is preliminary data.</text>
</comment>
<keyword evidence="3" id="KW-0804">Transcription</keyword>
<feature type="domain" description="HTH marR-type" evidence="4">
    <location>
        <begin position="9"/>
        <end position="143"/>
    </location>
</feature>
<dbReference type="InterPro" id="IPR036388">
    <property type="entry name" value="WH-like_DNA-bd_sf"/>
</dbReference>
<dbReference type="SUPFAM" id="SSF46785">
    <property type="entry name" value="Winged helix' DNA-binding domain"/>
    <property type="match status" value="1"/>
</dbReference>
<dbReference type="SMART" id="SM00347">
    <property type="entry name" value="HTH_MARR"/>
    <property type="match status" value="1"/>
</dbReference>
<dbReference type="EMBL" id="JAOSHN010000002">
    <property type="protein sequence ID" value="MCU7377707.1"/>
    <property type="molecule type" value="Genomic_DNA"/>
</dbReference>
<evidence type="ECO:0000313" key="6">
    <source>
        <dbReference type="Proteomes" id="UP001065549"/>
    </source>
</evidence>